<organism evidence="3">
    <name type="scientific">marine sediment metagenome</name>
    <dbReference type="NCBI Taxonomy" id="412755"/>
    <lineage>
        <taxon>unclassified sequences</taxon>
        <taxon>metagenomes</taxon>
        <taxon>ecological metagenomes</taxon>
    </lineage>
</organism>
<feature type="domain" description="Tip attachment protein J HDII-ins2" evidence="2">
    <location>
        <begin position="141"/>
        <end position="268"/>
    </location>
</feature>
<evidence type="ECO:0000259" key="1">
    <source>
        <dbReference type="Pfam" id="PF13550"/>
    </source>
</evidence>
<dbReference type="AlphaFoldDB" id="A0A0F9L1L6"/>
<dbReference type="EMBL" id="LAZR01012192">
    <property type="protein sequence ID" value="KKM28088.1"/>
    <property type="molecule type" value="Genomic_DNA"/>
</dbReference>
<evidence type="ECO:0000313" key="3">
    <source>
        <dbReference type="EMBL" id="KKM28088.1"/>
    </source>
</evidence>
<dbReference type="InterPro" id="IPR055385">
    <property type="entry name" value="GpJ_HDII-ins2"/>
</dbReference>
<protein>
    <submittedName>
        <fullName evidence="3">Uncharacterized protein</fullName>
    </submittedName>
</protein>
<feature type="domain" description="Tip attachment protein J" evidence="1">
    <location>
        <begin position="446"/>
        <end position="542"/>
    </location>
</feature>
<gene>
    <name evidence="3" type="ORF">LCGC14_1568180</name>
</gene>
<dbReference type="InterPro" id="IPR032876">
    <property type="entry name" value="J_dom"/>
</dbReference>
<sequence>MDPFTLFIILFVLTIGLSYAGGLFNAPEQPEAAEQGEGTQNRLWNPITTQQEGIARSRNYGKNLHHGNIISKWTDVVDNREVQYLLIDHGDGPTKGVSVVGGEPQIWINDQPLSNFTAVEYQERLGTMNQTCMTGFENPKNDYKINTELKFGAGPILFTTPNDSFDDIIYVIMFPNGLSYQHKSGGFAALGVRIKVRIREVGGAWTGIYDDTISSYSNSPLFYKFTVSDYYAISRGTQYELEFSKLSGDSVSRVMSDVYIRSVQEVIETEFTHPGRALVGLRAVSSSHLSGKIDVKVVREDRIISTFDVSGNATLEYSNNRAWVAYDIATLPAIDGDGGGTPYAIDRHDGIDPQYLDLDFFYNWSVFCAEEINDGNGGTEPRCACNLIVDEIKNVTTLVRDIGVVGRATLYWKDQQLTGWIDKAVGERIDLVTMDSIMHKSWKNAWAIAEELAGATEIFYKDEKQGYERTKADAPGTDADRFRNIVSLEGIGLTTRGTAIHYAHYLLERNRLIRNKNSFRTHKEGFRYKLGDVIRLQCRISNWGKAFRVVSNTADTITVDRDASTEVSIGDTLFIRTYDTALKVVVTDTYEVTSVVAKVITVERNWDVTPIKGDIVATGDIKSRRIIKLTPTVDNYFNVEVETYDADLFDADDLDPDNPNANYVWAGAVTQLSDILTRQEIIDYVEPKTPMLADTEIPVPSNLSWDDDTPGGGFIAWSKTDADDDIEIAYRGTAYSITPGNTDKEFVYWNSGSPNVFGATNLAATAFAPGNWMIRINEGGEALPAYGQWIIKTPVIEDEAVSTDGYTYTEGKLPLIYGTFYNLVWVVFAATGRSVRLQCSSIFEATNADNTVPIQVKRTGGVGGTVYFIQSRESLTLPQDSVINAAFDVIDEPVAGIEYTYWLQARKGLDVGNIDAMNRTFSVTELKK</sequence>
<dbReference type="Pfam" id="PF24801">
    <property type="entry name" value="FNIII-A_GpJ"/>
    <property type="match status" value="1"/>
</dbReference>
<proteinExistence type="predicted"/>
<evidence type="ECO:0000259" key="2">
    <source>
        <dbReference type="Pfam" id="PF24801"/>
    </source>
</evidence>
<dbReference type="PANTHER" id="PTHR36251">
    <property type="entry name" value="FELS-1 PROPHAGE HOST SPECIFICITY PROTEIN-RELATED"/>
    <property type="match status" value="1"/>
</dbReference>
<dbReference type="InterPro" id="IPR053171">
    <property type="entry name" value="Viral_Tip_Attach_Protein"/>
</dbReference>
<dbReference type="Pfam" id="PF13550">
    <property type="entry name" value="Phage-tail_3"/>
    <property type="match status" value="1"/>
</dbReference>
<name>A0A0F9L1L6_9ZZZZ</name>
<comment type="caution">
    <text evidence="3">The sequence shown here is derived from an EMBL/GenBank/DDBJ whole genome shotgun (WGS) entry which is preliminary data.</text>
</comment>
<reference evidence="3" key="1">
    <citation type="journal article" date="2015" name="Nature">
        <title>Complex archaea that bridge the gap between prokaryotes and eukaryotes.</title>
        <authorList>
            <person name="Spang A."/>
            <person name="Saw J.H."/>
            <person name="Jorgensen S.L."/>
            <person name="Zaremba-Niedzwiedzka K."/>
            <person name="Martijn J."/>
            <person name="Lind A.E."/>
            <person name="van Eijk R."/>
            <person name="Schleper C."/>
            <person name="Guy L."/>
            <person name="Ettema T.J."/>
        </authorList>
    </citation>
    <scope>NUCLEOTIDE SEQUENCE</scope>
</reference>
<accession>A0A0F9L1L6</accession>
<dbReference type="PANTHER" id="PTHR36251:SF2">
    <property type="entry name" value="GIFSY-2 PROPHAGE HOST SPECIFICITY PROTEIN J, PHAGE LAMBDA"/>
    <property type="match status" value="1"/>
</dbReference>